<evidence type="ECO:0000256" key="1">
    <source>
        <dbReference type="SAM" id="MobiDB-lite"/>
    </source>
</evidence>
<feature type="compositionally biased region" description="Gly residues" evidence="1">
    <location>
        <begin position="88"/>
        <end position="99"/>
    </location>
</feature>
<comment type="caution">
    <text evidence="2">The sequence shown here is derived from an EMBL/GenBank/DDBJ whole genome shotgun (WGS) entry which is preliminary data.</text>
</comment>
<sequence>MHCPPSHRYSANPPVSLQVCRPVPPSNPPAGGGSPPTRSVLARFAPPAPGRLAKPATRQRSQGRPFCPYQLARQSRQATSHPWRDGWRGGPAMGRGRGR</sequence>
<dbReference type="Proteomes" id="UP000035067">
    <property type="component" value="Unassembled WGS sequence"/>
</dbReference>
<name>A0A0G2HN95_9SYNE</name>
<organism evidence="2 3">
    <name type="scientific">Candidatus Synechococcus spongiarum SP3</name>
    <dbReference type="NCBI Taxonomy" id="1604020"/>
    <lineage>
        <taxon>Bacteria</taxon>
        <taxon>Bacillati</taxon>
        <taxon>Cyanobacteriota</taxon>
        <taxon>Cyanophyceae</taxon>
        <taxon>Synechococcales</taxon>
        <taxon>Synechococcaceae</taxon>
        <taxon>Synechococcus</taxon>
    </lineage>
</organism>
<proteinExistence type="predicted"/>
<protein>
    <submittedName>
        <fullName evidence="2">Uncharacterized protein</fullName>
    </submittedName>
</protein>
<feature type="region of interest" description="Disordered" evidence="1">
    <location>
        <begin position="1"/>
        <end position="99"/>
    </location>
</feature>
<evidence type="ECO:0000313" key="3">
    <source>
        <dbReference type="Proteomes" id="UP000035067"/>
    </source>
</evidence>
<dbReference type="EMBL" id="JXQG01000007">
    <property type="protein sequence ID" value="KKZ12977.1"/>
    <property type="molecule type" value="Genomic_DNA"/>
</dbReference>
<gene>
    <name evidence="2" type="ORF">TE42_02105</name>
</gene>
<reference evidence="2 3" key="1">
    <citation type="submission" date="2015-01" db="EMBL/GenBank/DDBJ databases">
        <title>Lifestyle Evolution in Cyanobacterial Symbionts of Sponges.</title>
        <authorList>
            <person name="Burgsdorf I."/>
            <person name="Slaby B.M."/>
            <person name="Handley K.M."/>
            <person name="Haber M."/>
            <person name="Blom J."/>
            <person name="Marshall C.W."/>
            <person name="Gilbert J.A."/>
            <person name="Hentschel U."/>
            <person name="Steindler L."/>
        </authorList>
    </citation>
    <scope>NUCLEOTIDE SEQUENCE [LARGE SCALE GENOMIC DNA]</scope>
    <source>
        <strain evidence="2">SP3</strain>
    </source>
</reference>
<evidence type="ECO:0000313" key="2">
    <source>
        <dbReference type="EMBL" id="KKZ12977.1"/>
    </source>
</evidence>
<accession>A0A0G2HN95</accession>
<dbReference type="AlphaFoldDB" id="A0A0G2HN95"/>